<keyword evidence="2" id="KW-0479">Metal-binding</keyword>
<keyword evidence="4" id="KW-0411">Iron-sulfur</keyword>
<evidence type="ECO:0000256" key="2">
    <source>
        <dbReference type="ARBA" id="ARBA00022723"/>
    </source>
</evidence>
<dbReference type="PANTHER" id="PTHR43687:SF1">
    <property type="entry name" value="FERREDOXIN III"/>
    <property type="match status" value="1"/>
</dbReference>
<evidence type="ECO:0000256" key="1">
    <source>
        <dbReference type="ARBA" id="ARBA00022485"/>
    </source>
</evidence>
<dbReference type="Pfam" id="PF12838">
    <property type="entry name" value="Fer4_7"/>
    <property type="match status" value="1"/>
</dbReference>
<proteinExistence type="predicted"/>
<dbReference type="PANTHER" id="PTHR43687">
    <property type="entry name" value="ADENYLYLSULFATE REDUCTASE, BETA SUBUNIT"/>
    <property type="match status" value="1"/>
</dbReference>
<dbReference type="InterPro" id="IPR017896">
    <property type="entry name" value="4Fe4S_Fe-S-bd"/>
</dbReference>
<organism evidence="6 7">
    <name type="scientific">Syntrophaceticus schinkii</name>
    <dbReference type="NCBI Taxonomy" id="499207"/>
    <lineage>
        <taxon>Bacteria</taxon>
        <taxon>Bacillati</taxon>
        <taxon>Bacillota</taxon>
        <taxon>Clostridia</taxon>
        <taxon>Thermoanaerobacterales</taxon>
        <taxon>Thermoanaerobacterales Family III. Incertae Sedis</taxon>
        <taxon>Syntrophaceticus</taxon>
    </lineage>
</organism>
<keyword evidence="1" id="KW-0004">4Fe-4S</keyword>
<dbReference type="SUPFAM" id="SSF54862">
    <property type="entry name" value="4Fe-4S ferredoxins"/>
    <property type="match status" value="1"/>
</dbReference>
<dbReference type="GO" id="GO:0051539">
    <property type="term" value="F:4 iron, 4 sulfur cluster binding"/>
    <property type="evidence" value="ECO:0007669"/>
    <property type="project" value="UniProtKB-KW"/>
</dbReference>
<feature type="domain" description="4Fe-4S ferredoxin-type" evidence="5">
    <location>
        <begin position="246"/>
        <end position="275"/>
    </location>
</feature>
<dbReference type="GO" id="GO:0046872">
    <property type="term" value="F:metal ion binding"/>
    <property type="evidence" value="ECO:0007669"/>
    <property type="project" value="UniProtKB-KW"/>
</dbReference>
<evidence type="ECO:0000313" key="6">
    <source>
        <dbReference type="EMBL" id="CEO87621.1"/>
    </source>
</evidence>
<dbReference type="AlphaFoldDB" id="A0A0B7MHZ5"/>
<dbReference type="PROSITE" id="PS00198">
    <property type="entry name" value="4FE4S_FER_1"/>
    <property type="match status" value="1"/>
</dbReference>
<evidence type="ECO:0000256" key="4">
    <source>
        <dbReference type="ARBA" id="ARBA00023014"/>
    </source>
</evidence>
<dbReference type="Gene3D" id="3.30.70.20">
    <property type="match status" value="1"/>
</dbReference>
<dbReference type="InterPro" id="IPR017900">
    <property type="entry name" value="4Fe4S_Fe_S_CS"/>
</dbReference>
<dbReference type="EMBL" id="CDRZ01000020">
    <property type="protein sequence ID" value="CEO87621.1"/>
    <property type="molecule type" value="Genomic_DNA"/>
</dbReference>
<protein>
    <submittedName>
        <fullName evidence="6">4Fe-4S binding domain protein</fullName>
    </submittedName>
</protein>
<accession>A0A0B7MHZ5</accession>
<keyword evidence="7" id="KW-1185">Reference proteome</keyword>
<evidence type="ECO:0000259" key="5">
    <source>
        <dbReference type="PROSITE" id="PS51379"/>
    </source>
</evidence>
<feature type="domain" description="4Fe-4S ferredoxin-type" evidence="5">
    <location>
        <begin position="285"/>
        <end position="314"/>
    </location>
</feature>
<reference evidence="7" key="1">
    <citation type="submission" date="2015-01" db="EMBL/GenBank/DDBJ databases">
        <authorList>
            <person name="Manzoor Shahid"/>
            <person name="Zubair Saima"/>
        </authorList>
    </citation>
    <scope>NUCLEOTIDE SEQUENCE [LARGE SCALE GENOMIC DNA]</scope>
    <source>
        <strain evidence="7">Sp3</strain>
    </source>
</reference>
<keyword evidence="3" id="KW-0408">Iron</keyword>
<name>A0A0B7MHZ5_9FIRM</name>
<dbReference type="Proteomes" id="UP000046155">
    <property type="component" value="Unassembled WGS sequence"/>
</dbReference>
<dbReference type="PROSITE" id="PS51379">
    <property type="entry name" value="4FE4S_FER_2"/>
    <property type="match status" value="2"/>
</dbReference>
<evidence type="ECO:0000313" key="7">
    <source>
        <dbReference type="Proteomes" id="UP000046155"/>
    </source>
</evidence>
<gene>
    <name evidence="6" type="ORF">SSCH_1160003</name>
</gene>
<evidence type="ECO:0000256" key="3">
    <source>
        <dbReference type="ARBA" id="ARBA00023004"/>
    </source>
</evidence>
<dbReference type="InterPro" id="IPR050572">
    <property type="entry name" value="Fe-S_Ferredoxin"/>
</dbReference>
<sequence length="314" mass="36465">MPEFVKPYLHHFVSEQEMELVVKMDGRSLTRDEIAALFEDHSMDVDRLLEQAYQRFVVNKEERNGALYYSTGDFYARLDDQCKFGNYYVLPQEIRRQLDKWCYEEYLKRHDNFQLVVDNDPDYENCHNDLIFLESEVEEMIDAAEKIMVLPCNCKMLADNCDRLREVCLFFDDHITDRSHGRYLSKEEARELLHMADQKGLMHTGGPYNWREKGLTAVCNCCADCCYPLRAAIGLGTKGKWPKSRYIAQYDPEKCSLCGRCTKRCHFAAFYYDGTTIKKGGKEKKNVAFNPDLCWGCGLCANTCPNGAIIMKEL</sequence>